<proteinExistence type="predicted"/>
<organism evidence="2 3">
    <name type="scientific">Candidatus Ornithocaccomicrobium faecavium</name>
    <dbReference type="NCBI Taxonomy" id="2840890"/>
    <lineage>
        <taxon>Bacteria</taxon>
        <taxon>Bacillati</taxon>
        <taxon>Bacillota</taxon>
        <taxon>Clostridia</taxon>
        <taxon>Candidatus Ornithocaccomicrobium</taxon>
    </lineage>
</organism>
<evidence type="ECO:0000313" key="2">
    <source>
        <dbReference type="EMBL" id="HIV28878.1"/>
    </source>
</evidence>
<reference evidence="2" key="1">
    <citation type="submission" date="2020-10" db="EMBL/GenBank/DDBJ databases">
        <authorList>
            <person name="Gilroy R."/>
        </authorList>
    </citation>
    <scope>NUCLEOTIDE SEQUENCE</scope>
    <source>
        <strain evidence="2">CHK183-6373</strain>
    </source>
</reference>
<evidence type="ECO:0008006" key="4">
    <source>
        <dbReference type="Google" id="ProtNLM"/>
    </source>
</evidence>
<dbReference type="AlphaFoldDB" id="A0A9D1P987"/>
<evidence type="ECO:0000313" key="3">
    <source>
        <dbReference type="Proteomes" id="UP000886884"/>
    </source>
</evidence>
<gene>
    <name evidence="2" type="ORF">IAA64_13025</name>
</gene>
<dbReference type="Proteomes" id="UP000886884">
    <property type="component" value="Unassembled WGS sequence"/>
</dbReference>
<feature type="signal peptide" evidence="1">
    <location>
        <begin position="1"/>
        <end position="23"/>
    </location>
</feature>
<comment type="caution">
    <text evidence="2">The sequence shown here is derived from an EMBL/GenBank/DDBJ whole genome shotgun (WGS) entry which is preliminary data.</text>
</comment>
<accession>A0A9D1P987</accession>
<dbReference type="EMBL" id="DVOT01000235">
    <property type="protein sequence ID" value="HIV28878.1"/>
    <property type="molecule type" value="Genomic_DNA"/>
</dbReference>
<reference evidence="2" key="2">
    <citation type="journal article" date="2021" name="PeerJ">
        <title>Extensive microbial diversity within the chicken gut microbiome revealed by metagenomics and culture.</title>
        <authorList>
            <person name="Gilroy R."/>
            <person name="Ravi A."/>
            <person name="Getino M."/>
            <person name="Pursley I."/>
            <person name="Horton D.L."/>
            <person name="Alikhan N.F."/>
            <person name="Baker D."/>
            <person name="Gharbi K."/>
            <person name="Hall N."/>
            <person name="Watson M."/>
            <person name="Adriaenssens E.M."/>
            <person name="Foster-Nyarko E."/>
            <person name="Jarju S."/>
            <person name="Secka A."/>
            <person name="Antonio M."/>
            <person name="Oren A."/>
            <person name="Chaudhuri R.R."/>
            <person name="La Ragione R."/>
            <person name="Hildebrand F."/>
            <person name="Pallen M.J."/>
        </authorList>
    </citation>
    <scope>NUCLEOTIDE SEQUENCE</scope>
    <source>
        <strain evidence="2">CHK183-6373</strain>
    </source>
</reference>
<sequence length="285" mass="31895">MKQRLRIALAFAVACTMLFTASAGYGEGDSIPTYEVFPQKLNDPGYIMERGMGGVKLEMTPSEDGAVLDSGYIEGYQLTLDSRTGCFYFLRPGTYPHVFGLGEMDRAWLSDEDKMRLSDEPGLYTPEEAAEAGLQFLRDVMGMDTSCLYAREIMAGEAAKERSCVYQIKYAYRVPEMRVGWWSTLDIEAAYVYMWITDSGVDEVRGRAVSFAPYGEVARADILAYDTIADLAQNPTPPELMYLPLQREGKEVLSPVWGIQLDVDNPRGYDALTGEKLLDLWDVLP</sequence>
<evidence type="ECO:0000256" key="1">
    <source>
        <dbReference type="SAM" id="SignalP"/>
    </source>
</evidence>
<name>A0A9D1P987_9FIRM</name>
<keyword evidence="1" id="KW-0732">Signal</keyword>
<protein>
    <recommendedName>
        <fullName evidence="4">DUF4412 domain-containing protein</fullName>
    </recommendedName>
</protein>
<feature type="chain" id="PRO_5039242788" description="DUF4412 domain-containing protein" evidence="1">
    <location>
        <begin position="24"/>
        <end position="285"/>
    </location>
</feature>